<sequence length="219" mass="25015">MNLTKGEAISRWLALRAEPFLTLVEDILERNGKCAMAQMLRSKQCGWQAIASEKLILLMQSMAAVDMRRRETIQKEAFLLAECQTFDRKGLTEEEKHQLQDSQEELEHLSQELWRLERERYILWRRVPYSPLRRAIVSSQKNPKSHMTKWLRNDSAGRGGCCDRGCGCCERPRSATRAKSFGHCTSECACCRKACGFELSSPEDRKSGNIIPASLSTTI</sequence>
<keyword evidence="1" id="KW-0175">Coiled coil</keyword>
<evidence type="ECO:0000313" key="3">
    <source>
        <dbReference type="Proteomes" id="UP000247810"/>
    </source>
</evidence>
<dbReference type="AlphaFoldDB" id="A0A319D1D3"/>
<organism evidence="2 3">
    <name type="scientific">Aspergillus ellipticus CBS 707.79</name>
    <dbReference type="NCBI Taxonomy" id="1448320"/>
    <lineage>
        <taxon>Eukaryota</taxon>
        <taxon>Fungi</taxon>
        <taxon>Dikarya</taxon>
        <taxon>Ascomycota</taxon>
        <taxon>Pezizomycotina</taxon>
        <taxon>Eurotiomycetes</taxon>
        <taxon>Eurotiomycetidae</taxon>
        <taxon>Eurotiales</taxon>
        <taxon>Aspergillaceae</taxon>
        <taxon>Aspergillus</taxon>
        <taxon>Aspergillus subgen. Circumdati</taxon>
    </lineage>
</organism>
<evidence type="ECO:0000313" key="2">
    <source>
        <dbReference type="EMBL" id="PYH91050.1"/>
    </source>
</evidence>
<reference evidence="2 3" key="1">
    <citation type="submission" date="2018-02" db="EMBL/GenBank/DDBJ databases">
        <title>The genomes of Aspergillus section Nigri reveals drivers in fungal speciation.</title>
        <authorList>
            <consortium name="DOE Joint Genome Institute"/>
            <person name="Vesth T.C."/>
            <person name="Nybo J."/>
            <person name="Theobald S."/>
            <person name="Brandl J."/>
            <person name="Frisvad J.C."/>
            <person name="Nielsen K.F."/>
            <person name="Lyhne E.K."/>
            <person name="Kogle M.E."/>
            <person name="Kuo A."/>
            <person name="Riley R."/>
            <person name="Clum A."/>
            <person name="Nolan M."/>
            <person name="Lipzen A."/>
            <person name="Salamov A."/>
            <person name="Henrissat B."/>
            <person name="Wiebenga A."/>
            <person name="De vries R.P."/>
            <person name="Grigoriev I.V."/>
            <person name="Mortensen U.H."/>
            <person name="Andersen M.R."/>
            <person name="Baker S.E."/>
        </authorList>
    </citation>
    <scope>NUCLEOTIDE SEQUENCE [LARGE SCALE GENOMIC DNA]</scope>
    <source>
        <strain evidence="2 3">CBS 707.79</strain>
    </source>
</reference>
<name>A0A319D1D3_9EURO</name>
<accession>A0A319D1D3</accession>
<gene>
    <name evidence="2" type="ORF">BO71DRAFT_421832</name>
</gene>
<proteinExistence type="predicted"/>
<dbReference type="STRING" id="1448320.A0A319D1D3"/>
<dbReference type="VEuPathDB" id="FungiDB:BO71DRAFT_421832"/>
<feature type="coiled-coil region" evidence="1">
    <location>
        <begin position="92"/>
        <end position="119"/>
    </location>
</feature>
<keyword evidence="3" id="KW-1185">Reference proteome</keyword>
<dbReference type="Proteomes" id="UP000247810">
    <property type="component" value="Unassembled WGS sequence"/>
</dbReference>
<dbReference type="EMBL" id="KZ825958">
    <property type="protein sequence ID" value="PYH91050.1"/>
    <property type="molecule type" value="Genomic_DNA"/>
</dbReference>
<dbReference type="OrthoDB" id="4440408at2759"/>
<protein>
    <submittedName>
        <fullName evidence="2">Uncharacterized protein</fullName>
    </submittedName>
</protein>
<evidence type="ECO:0000256" key="1">
    <source>
        <dbReference type="SAM" id="Coils"/>
    </source>
</evidence>